<protein>
    <submittedName>
        <fullName evidence="1">Glycerol uptake operon antiterminator</fullName>
    </submittedName>
</protein>
<dbReference type="PIRSF" id="PIRSF016897">
    <property type="entry name" value="GlpP"/>
    <property type="match status" value="1"/>
</dbReference>
<dbReference type="GO" id="GO:0006071">
    <property type="term" value="P:glycerol metabolic process"/>
    <property type="evidence" value="ECO:0007669"/>
    <property type="project" value="InterPro"/>
</dbReference>
<dbReference type="AlphaFoldDB" id="A0A391NZ45"/>
<dbReference type="SUPFAM" id="SSF110391">
    <property type="entry name" value="GlpP-like"/>
    <property type="match status" value="1"/>
</dbReference>
<dbReference type="GO" id="GO:0006355">
    <property type="term" value="P:regulation of DNA-templated transcription"/>
    <property type="evidence" value="ECO:0007669"/>
    <property type="project" value="InterPro"/>
</dbReference>
<evidence type="ECO:0000313" key="2">
    <source>
        <dbReference type="Proteomes" id="UP000265643"/>
    </source>
</evidence>
<dbReference type="Proteomes" id="UP000265643">
    <property type="component" value="Unassembled WGS sequence"/>
</dbReference>
<dbReference type="Gene3D" id="3.20.20.70">
    <property type="entry name" value="Aldolase class I"/>
    <property type="match status" value="1"/>
</dbReference>
<keyword evidence="2" id="KW-1185">Reference proteome</keyword>
<dbReference type="RefSeq" id="WP_119297588.1">
    <property type="nucleotide sequence ID" value="NZ_BHGK01000001.1"/>
</dbReference>
<dbReference type="PANTHER" id="PTHR35787:SF1">
    <property type="entry name" value="GLYCEROL UPTAKE OPERON ANTITERMINATOR REGULATORY PROTEIN"/>
    <property type="match status" value="1"/>
</dbReference>
<dbReference type="PANTHER" id="PTHR35787">
    <property type="entry name" value="GLYCEROL UPTAKE OPERON ANTITERMINATOR REGULATORY PROTEIN"/>
    <property type="match status" value="1"/>
</dbReference>
<organism evidence="1 2">
    <name type="scientific">Mediterraneibacter butyricigenes</name>
    <dbReference type="NCBI Taxonomy" id="2316025"/>
    <lineage>
        <taxon>Bacteria</taxon>
        <taxon>Bacillati</taxon>
        <taxon>Bacillota</taxon>
        <taxon>Clostridia</taxon>
        <taxon>Lachnospirales</taxon>
        <taxon>Lachnospiraceae</taxon>
        <taxon>Mediterraneibacter</taxon>
    </lineage>
</organism>
<dbReference type="EMBL" id="BHGK01000001">
    <property type="protein sequence ID" value="GCA66295.1"/>
    <property type="molecule type" value="Genomic_DNA"/>
</dbReference>
<reference evidence="2" key="1">
    <citation type="submission" date="2018-09" db="EMBL/GenBank/DDBJ databases">
        <title>Draft Genome Sequence of Mediterraneibacter sp. KCTC 15684.</title>
        <authorList>
            <person name="Kim J.S."/>
            <person name="Han K.I."/>
            <person name="Suh M.K."/>
            <person name="Lee K.C."/>
            <person name="Eom M.K."/>
            <person name="Lee J.H."/>
            <person name="Park S.H."/>
            <person name="Kang S.W."/>
            <person name="Park J.E."/>
            <person name="Oh B.S."/>
            <person name="Yu S.Y."/>
            <person name="Choi S.H."/>
            <person name="Lee D.H."/>
            <person name="Yoon H."/>
            <person name="Kim B."/>
            <person name="Yang S.J."/>
            <person name="Lee J.S."/>
        </authorList>
    </citation>
    <scope>NUCLEOTIDE SEQUENCE [LARGE SCALE GENOMIC DNA]</scope>
    <source>
        <strain evidence="2">KCTC 15684</strain>
    </source>
</reference>
<dbReference type="InterPro" id="IPR006699">
    <property type="entry name" value="GlpP"/>
</dbReference>
<dbReference type="InterPro" id="IPR013785">
    <property type="entry name" value="Aldolase_TIM"/>
</dbReference>
<name>A0A391NZ45_9FIRM</name>
<proteinExistence type="predicted"/>
<gene>
    <name evidence="1" type="primary">ygcP</name>
    <name evidence="1" type="ORF">KGMB01110_07310</name>
</gene>
<comment type="caution">
    <text evidence="1">The sequence shown here is derived from an EMBL/GenBank/DDBJ whole genome shotgun (WGS) entry which is preliminary data.</text>
</comment>
<accession>A0A391NZ45</accession>
<sequence length="192" mass="21109">MDQKFYNAVEASPVIAAIKDMDGLEKCCQVEDIKVVFILFGDICSIDGIVQKLHEAGKIAMVHMDLIVGLSSKEIAVEYIKNNTHADGIISTKPALIKRGRELGLYTVLRFFILDSIALRNVEMTDHQYAGARPDFIEILPGVMPKIIKRICKKSRCPVIAGGLITDKEDVMGALNAGAISVSSTNQDVWFL</sequence>
<dbReference type="Pfam" id="PF04309">
    <property type="entry name" value="G3P_antiterm"/>
    <property type="match status" value="1"/>
</dbReference>
<evidence type="ECO:0000313" key="1">
    <source>
        <dbReference type="EMBL" id="GCA66295.1"/>
    </source>
</evidence>